<evidence type="ECO:0000313" key="2">
    <source>
        <dbReference type="Proteomes" id="UP001239445"/>
    </source>
</evidence>
<organism evidence="1 2">
    <name type="scientific">Echria macrotheca</name>
    <dbReference type="NCBI Taxonomy" id="438768"/>
    <lineage>
        <taxon>Eukaryota</taxon>
        <taxon>Fungi</taxon>
        <taxon>Dikarya</taxon>
        <taxon>Ascomycota</taxon>
        <taxon>Pezizomycotina</taxon>
        <taxon>Sordariomycetes</taxon>
        <taxon>Sordariomycetidae</taxon>
        <taxon>Sordariales</taxon>
        <taxon>Schizotheciaceae</taxon>
        <taxon>Echria</taxon>
    </lineage>
</organism>
<protein>
    <submittedName>
        <fullName evidence="1">Uncharacterized protein</fullName>
    </submittedName>
</protein>
<proteinExistence type="predicted"/>
<gene>
    <name evidence="1" type="ORF">QBC47DRAFT_189674</name>
</gene>
<comment type="caution">
    <text evidence="1">The sequence shown here is derived from an EMBL/GenBank/DDBJ whole genome shotgun (WGS) entry which is preliminary data.</text>
</comment>
<dbReference type="AlphaFoldDB" id="A0AAJ0F585"/>
<dbReference type="Proteomes" id="UP001239445">
    <property type="component" value="Unassembled WGS sequence"/>
</dbReference>
<accession>A0AAJ0F585</accession>
<reference evidence="1" key="1">
    <citation type="submission" date="2023-06" db="EMBL/GenBank/DDBJ databases">
        <title>Genome-scale phylogeny and comparative genomics of the fungal order Sordariales.</title>
        <authorList>
            <consortium name="Lawrence Berkeley National Laboratory"/>
            <person name="Hensen N."/>
            <person name="Bonometti L."/>
            <person name="Westerberg I."/>
            <person name="Brannstrom I.O."/>
            <person name="Guillou S."/>
            <person name="Cros-Aarteil S."/>
            <person name="Calhoun S."/>
            <person name="Haridas S."/>
            <person name="Kuo A."/>
            <person name="Mondo S."/>
            <person name="Pangilinan J."/>
            <person name="Riley R."/>
            <person name="Labutti K."/>
            <person name="Andreopoulos B."/>
            <person name="Lipzen A."/>
            <person name="Chen C."/>
            <person name="Yanf M."/>
            <person name="Daum C."/>
            <person name="Ng V."/>
            <person name="Clum A."/>
            <person name="Steindorff A."/>
            <person name="Ohm R."/>
            <person name="Martin F."/>
            <person name="Silar P."/>
            <person name="Natvig D."/>
            <person name="Lalanne C."/>
            <person name="Gautier V."/>
            <person name="Ament-Velasquez S.L."/>
            <person name="Kruys A."/>
            <person name="Hutchinson M.I."/>
            <person name="Powell A.J."/>
            <person name="Barry K."/>
            <person name="Miller A.N."/>
            <person name="Grigoriev I.V."/>
            <person name="Debuchy R."/>
            <person name="Gladieux P."/>
            <person name="Thoren M.H."/>
            <person name="Johannesson H."/>
        </authorList>
    </citation>
    <scope>NUCLEOTIDE SEQUENCE</scope>
    <source>
        <strain evidence="1">PSN4</strain>
    </source>
</reference>
<name>A0AAJ0F585_9PEZI</name>
<dbReference type="EMBL" id="MU839833">
    <property type="protein sequence ID" value="KAK1755456.1"/>
    <property type="molecule type" value="Genomic_DNA"/>
</dbReference>
<evidence type="ECO:0000313" key="1">
    <source>
        <dbReference type="EMBL" id="KAK1755456.1"/>
    </source>
</evidence>
<keyword evidence="2" id="KW-1185">Reference proteome</keyword>
<sequence length="300" mass="31318">MSINLKKTYFFLPTWDTPPPPTGLLRLGTLLMSPSDPTTPLSAGIPSATPSDFPPVFETRKTSVTYSTATRRSGTVALFASFLSIITGVGADIAVSHSSSSSLDFWFRELDTIEFEPTLEFLQHAVATAPAAVEYATKSRFRKRLYIVTGLKIARGAQMRTAGARANAVVAGINVDGTAVAGVPLGGGFKVSPGWGSDETGGFGGSDDFVFAFRVKKLRVSKDGAVLSQSHYTRGAMYEDGASNGQAPLGAGAAISVAPDENDGSLAALGELGFSGNAIADATVDEEGEELSWIGQPVVT</sequence>